<evidence type="ECO:0000256" key="9">
    <source>
        <dbReference type="ARBA" id="ARBA00022833"/>
    </source>
</evidence>
<dbReference type="EMBL" id="CACTIH010007730">
    <property type="protein sequence ID" value="CAA3017715.1"/>
    <property type="molecule type" value="Genomic_DNA"/>
</dbReference>
<evidence type="ECO:0000256" key="4">
    <source>
        <dbReference type="ARBA" id="ARBA00022603"/>
    </source>
</evidence>
<dbReference type="GO" id="GO:0008270">
    <property type="term" value="F:zinc ion binding"/>
    <property type="evidence" value="ECO:0007669"/>
    <property type="project" value="UniProtKB-KW"/>
</dbReference>
<gene>
    <name evidence="13" type="ORF">OLEA9_A011081</name>
</gene>
<dbReference type="GO" id="GO:0008168">
    <property type="term" value="F:methyltransferase activity"/>
    <property type="evidence" value="ECO:0007669"/>
    <property type="project" value="UniProtKB-KW"/>
</dbReference>
<keyword evidence="9" id="KW-0862">Zinc</keyword>
<evidence type="ECO:0000256" key="8">
    <source>
        <dbReference type="ARBA" id="ARBA00022771"/>
    </source>
</evidence>
<dbReference type="Gene3D" id="3.30.40.100">
    <property type="match status" value="1"/>
</dbReference>
<keyword evidence="10" id="KW-0539">Nucleus</keyword>
<comment type="subcellular location">
    <subcellularLocation>
        <location evidence="2">Chromosome</location>
    </subcellularLocation>
    <subcellularLocation>
        <location evidence="1">Nucleus</location>
    </subcellularLocation>
</comment>
<accession>A0A8S0UHN0</accession>
<evidence type="ECO:0000256" key="1">
    <source>
        <dbReference type="ARBA" id="ARBA00004123"/>
    </source>
</evidence>
<dbReference type="Proteomes" id="UP000594638">
    <property type="component" value="Unassembled WGS sequence"/>
</dbReference>
<dbReference type="PROSITE" id="PS51050">
    <property type="entry name" value="ZF_CW"/>
    <property type="match status" value="1"/>
</dbReference>
<keyword evidence="4" id="KW-0489">Methyltransferase</keyword>
<dbReference type="OrthoDB" id="1731103at2759"/>
<dbReference type="GO" id="GO:0032259">
    <property type="term" value="P:methylation"/>
    <property type="evidence" value="ECO:0007669"/>
    <property type="project" value="UniProtKB-KW"/>
</dbReference>
<evidence type="ECO:0000259" key="12">
    <source>
        <dbReference type="PROSITE" id="PS51050"/>
    </source>
</evidence>
<keyword evidence="6" id="KW-0949">S-adenosyl-L-methionine</keyword>
<sequence length="88" mass="9846">MRGVLCDDCDKWRRIPATLADQIDEKNCKWTCKDNNDKDFADCSIPQEKSNAEINEELEISDGSCEDDARGAFLKSNPNQSTASQQSS</sequence>
<evidence type="ECO:0000313" key="14">
    <source>
        <dbReference type="Proteomes" id="UP000594638"/>
    </source>
</evidence>
<organism evidence="13 14">
    <name type="scientific">Olea europaea subsp. europaea</name>
    <dbReference type="NCBI Taxonomy" id="158383"/>
    <lineage>
        <taxon>Eukaryota</taxon>
        <taxon>Viridiplantae</taxon>
        <taxon>Streptophyta</taxon>
        <taxon>Embryophyta</taxon>
        <taxon>Tracheophyta</taxon>
        <taxon>Spermatophyta</taxon>
        <taxon>Magnoliopsida</taxon>
        <taxon>eudicotyledons</taxon>
        <taxon>Gunneridae</taxon>
        <taxon>Pentapetalae</taxon>
        <taxon>asterids</taxon>
        <taxon>lamiids</taxon>
        <taxon>Lamiales</taxon>
        <taxon>Oleaceae</taxon>
        <taxon>Oleeae</taxon>
        <taxon>Olea</taxon>
    </lineage>
</organism>
<name>A0A8S0UHN0_OLEEU</name>
<protein>
    <submittedName>
        <fullName evidence="13">Histone-lysine N-methyltransferase ASHH2</fullName>
    </submittedName>
</protein>
<feature type="compositionally biased region" description="Polar residues" evidence="11">
    <location>
        <begin position="76"/>
        <end position="88"/>
    </location>
</feature>
<reference evidence="13 14" key="1">
    <citation type="submission" date="2019-12" db="EMBL/GenBank/DDBJ databases">
        <authorList>
            <person name="Alioto T."/>
            <person name="Alioto T."/>
            <person name="Gomez Garrido J."/>
        </authorList>
    </citation>
    <scope>NUCLEOTIDE SEQUENCE [LARGE SCALE GENOMIC DNA]</scope>
</reference>
<proteinExistence type="predicted"/>
<dbReference type="GO" id="GO:0005634">
    <property type="term" value="C:nucleus"/>
    <property type="evidence" value="ECO:0007669"/>
    <property type="project" value="UniProtKB-SubCell"/>
</dbReference>
<evidence type="ECO:0000256" key="7">
    <source>
        <dbReference type="ARBA" id="ARBA00022723"/>
    </source>
</evidence>
<dbReference type="Pfam" id="PF07496">
    <property type="entry name" value="zf-CW"/>
    <property type="match status" value="1"/>
</dbReference>
<dbReference type="PANTHER" id="PTHR22884">
    <property type="entry name" value="SET DOMAIN PROTEINS"/>
    <property type="match status" value="1"/>
</dbReference>
<dbReference type="InterPro" id="IPR011124">
    <property type="entry name" value="Znf_CW"/>
</dbReference>
<comment type="caution">
    <text evidence="13">The sequence shown here is derived from an EMBL/GenBank/DDBJ whole genome shotgun (WGS) entry which is preliminary data.</text>
</comment>
<keyword evidence="7" id="KW-0479">Metal-binding</keyword>
<feature type="region of interest" description="Disordered" evidence="11">
    <location>
        <begin position="69"/>
        <end position="88"/>
    </location>
</feature>
<keyword evidence="14" id="KW-1185">Reference proteome</keyword>
<keyword evidence="8" id="KW-0863">Zinc-finger</keyword>
<evidence type="ECO:0000256" key="2">
    <source>
        <dbReference type="ARBA" id="ARBA00004286"/>
    </source>
</evidence>
<keyword evidence="3" id="KW-0158">Chromosome</keyword>
<evidence type="ECO:0000256" key="11">
    <source>
        <dbReference type="SAM" id="MobiDB-lite"/>
    </source>
</evidence>
<evidence type="ECO:0000256" key="6">
    <source>
        <dbReference type="ARBA" id="ARBA00022691"/>
    </source>
</evidence>
<dbReference type="AlphaFoldDB" id="A0A8S0UHN0"/>
<keyword evidence="5" id="KW-0808">Transferase</keyword>
<evidence type="ECO:0000256" key="10">
    <source>
        <dbReference type="ARBA" id="ARBA00023242"/>
    </source>
</evidence>
<evidence type="ECO:0000313" key="13">
    <source>
        <dbReference type="EMBL" id="CAA3017715.1"/>
    </source>
</evidence>
<dbReference type="Gramene" id="OE9A011081T1">
    <property type="protein sequence ID" value="OE9A011081C1"/>
    <property type="gene ID" value="OE9A011081"/>
</dbReference>
<evidence type="ECO:0000256" key="3">
    <source>
        <dbReference type="ARBA" id="ARBA00022454"/>
    </source>
</evidence>
<evidence type="ECO:0000256" key="5">
    <source>
        <dbReference type="ARBA" id="ARBA00022679"/>
    </source>
</evidence>
<dbReference type="GO" id="GO:0005694">
    <property type="term" value="C:chromosome"/>
    <property type="evidence" value="ECO:0007669"/>
    <property type="project" value="UniProtKB-SubCell"/>
</dbReference>
<dbReference type="InterPro" id="IPR050777">
    <property type="entry name" value="SET2_Histone-Lys_MeTrsfase"/>
</dbReference>
<feature type="domain" description="CW-type" evidence="12">
    <location>
        <begin position="1"/>
        <end position="51"/>
    </location>
</feature>